<dbReference type="SUPFAM" id="SSF47781">
    <property type="entry name" value="RuvA domain 2-like"/>
    <property type="match status" value="1"/>
</dbReference>
<keyword evidence="1" id="KW-0732">Signal</keyword>
<evidence type="ECO:0000313" key="2">
    <source>
        <dbReference type="EMBL" id="WPC73179.1"/>
    </source>
</evidence>
<gene>
    <name evidence="2" type="ORF">R8Z52_13785</name>
</gene>
<dbReference type="PANTHER" id="PTHR21180:SF32">
    <property type="entry name" value="ENDONUCLEASE_EXONUCLEASE_PHOSPHATASE FAMILY DOMAIN-CONTAINING PROTEIN 1"/>
    <property type="match status" value="1"/>
</dbReference>
<proteinExistence type="predicted"/>
<sequence>MNHKHLLLSTLLLLGIPSVQAATNSTQKSEQVQITVNVNKASAEELSTLLKGVGLSKAKAIVQYREANGPFKTKDDLAKVKGIGKSIIKKNEQRILL</sequence>
<keyword evidence="3" id="KW-1185">Reference proteome</keyword>
<dbReference type="Pfam" id="PF12836">
    <property type="entry name" value="HHH_3"/>
    <property type="match status" value="1"/>
</dbReference>
<feature type="signal peptide" evidence="1">
    <location>
        <begin position="1"/>
        <end position="21"/>
    </location>
</feature>
<evidence type="ECO:0000313" key="3">
    <source>
        <dbReference type="Proteomes" id="UP001304071"/>
    </source>
</evidence>
<dbReference type="InterPro" id="IPR004509">
    <property type="entry name" value="Competence_ComEA_HhH"/>
</dbReference>
<reference evidence="2 3" key="1">
    <citation type="submission" date="2023-11" db="EMBL/GenBank/DDBJ databases">
        <title>Plant-associative lifestyle of Vibrio porteresiae and its evolutionary dynamics.</title>
        <authorList>
            <person name="Rameshkumar N."/>
            <person name="Kirti K."/>
        </authorList>
    </citation>
    <scope>NUCLEOTIDE SEQUENCE [LARGE SCALE GENOMIC DNA]</scope>
    <source>
        <strain evidence="2 3">MSSRF30</strain>
    </source>
</reference>
<protein>
    <submittedName>
        <fullName evidence="2">Helix-hairpin-helix domain-containing protein</fullName>
    </submittedName>
</protein>
<accession>A0ABZ0Q9Q4</accession>
<dbReference type="InterPro" id="IPR051675">
    <property type="entry name" value="Endo/Exo/Phosphatase_dom_1"/>
</dbReference>
<feature type="chain" id="PRO_5046684558" evidence="1">
    <location>
        <begin position="22"/>
        <end position="97"/>
    </location>
</feature>
<evidence type="ECO:0000256" key="1">
    <source>
        <dbReference type="SAM" id="SignalP"/>
    </source>
</evidence>
<dbReference type="NCBIfam" id="TIGR00426">
    <property type="entry name" value="competence protein ComEA helix-hairpin-helix repeat region"/>
    <property type="match status" value="1"/>
</dbReference>
<dbReference type="Proteomes" id="UP001304071">
    <property type="component" value="Chromosome 1"/>
</dbReference>
<dbReference type="PANTHER" id="PTHR21180">
    <property type="entry name" value="ENDONUCLEASE/EXONUCLEASE/PHOSPHATASE FAMILY DOMAIN-CONTAINING PROTEIN 1"/>
    <property type="match status" value="1"/>
</dbReference>
<dbReference type="InterPro" id="IPR010994">
    <property type="entry name" value="RuvA_2-like"/>
</dbReference>
<name>A0ABZ0Q9Q4_9VIBR</name>
<dbReference type="Gene3D" id="1.10.150.280">
    <property type="entry name" value="AF1531-like domain"/>
    <property type="match status" value="1"/>
</dbReference>
<dbReference type="RefSeq" id="WP_261892987.1">
    <property type="nucleotide sequence ID" value="NZ_AP024895.1"/>
</dbReference>
<organism evidence="2 3">
    <name type="scientific">Vibrio porteresiae DSM 19223</name>
    <dbReference type="NCBI Taxonomy" id="1123496"/>
    <lineage>
        <taxon>Bacteria</taxon>
        <taxon>Pseudomonadati</taxon>
        <taxon>Pseudomonadota</taxon>
        <taxon>Gammaproteobacteria</taxon>
        <taxon>Vibrionales</taxon>
        <taxon>Vibrionaceae</taxon>
        <taxon>Vibrio</taxon>
    </lineage>
</organism>
<dbReference type="EMBL" id="CP138203">
    <property type="protein sequence ID" value="WPC73179.1"/>
    <property type="molecule type" value="Genomic_DNA"/>
</dbReference>